<feature type="compositionally biased region" description="Polar residues" evidence="1">
    <location>
        <begin position="95"/>
        <end position="105"/>
    </location>
</feature>
<sequence length="133" mass="15090">MEIAFLPSAAVVLTRRDVNVDRPRSHLHHFLRSSVSGLDQTVYDSDQTKLHKSQFHRPSFTHQASLHRLLHSSIGGLDQTLYDSDQTKLHRPQLHRSSFTPSSSPLRVDRATPSPLDLSLLKLHRSQLRSAVL</sequence>
<gene>
    <name evidence="2" type="ORF">ILEXP_LOCUS19412</name>
</gene>
<dbReference type="Proteomes" id="UP001642360">
    <property type="component" value="Unassembled WGS sequence"/>
</dbReference>
<evidence type="ECO:0000313" key="2">
    <source>
        <dbReference type="EMBL" id="CAK9151254.1"/>
    </source>
</evidence>
<comment type="caution">
    <text evidence="2">The sequence shown here is derived from an EMBL/GenBank/DDBJ whole genome shotgun (WGS) entry which is preliminary data.</text>
</comment>
<protein>
    <submittedName>
        <fullName evidence="2">Uncharacterized protein</fullName>
    </submittedName>
</protein>
<dbReference type="AlphaFoldDB" id="A0ABC8S7S5"/>
<keyword evidence="3" id="KW-1185">Reference proteome</keyword>
<dbReference type="EMBL" id="CAUOFW020002114">
    <property type="protein sequence ID" value="CAK9151254.1"/>
    <property type="molecule type" value="Genomic_DNA"/>
</dbReference>
<evidence type="ECO:0000313" key="3">
    <source>
        <dbReference type="Proteomes" id="UP001642360"/>
    </source>
</evidence>
<evidence type="ECO:0000256" key="1">
    <source>
        <dbReference type="SAM" id="MobiDB-lite"/>
    </source>
</evidence>
<reference evidence="2 3" key="1">
    <citation type="submission" date="2024-02" db="EMBL/GenBank/DDBJ databases">
        <authorList>
            <person name="Vignale AGUSTIN F."/>
            <person name="Sosa J E."/>
            <person name="Modenutti C."/>
        </authorList>
    </citation>
    <scope>NUCLEOTIDE SEQUENCE [LARGE SCALE GENOMIC DNA]</scope>
</reference>
<name>A0ABC8S7S5_9AQUA</name>
<accession>A0ABC8S7S5</accession>
<proteinExistence type="predicted"/>
<feature type="region of interest" description="Disordered" evidence="1">
    <location>
        <begin position="87"/>
        <end position="111"/>
    </location>
</feature>
<organism evidence="2 3">
    <name type="scientific">Ilex paraguariensis</name>
    <name type="common">yerba mate</name>
    <dbReference type="NCBI Taxonomy" id="185542"/>
    <lineage>
        <taxon>Eukaryota</taxon>
        <taxon>Viridiplantae</taxon>
        <taxon>Streptophyta</taxon>
        <taxon>Embryophyta</taxon>
        <taxon>Tracheophyta</taxon>
        <taxon>Spermatophyta</taxon>
        <taxon>Magnoliopsida</taxon>
        <taxon>eudicotyledons</taxon>
        <taxon>Gunneridae</taxon>
        <taxon>Pentapetalae</taxon>
        <taxon>asterids</taxon>
        <taxon>campanulids</taxon>
        <taxon>Aquifoliales</taxon>
        <taxon>Aquifoliaceae</taxon>
        <taxon>Ilex</taxon>
    </lineage>
</organism>